<keyword evidence="1" id="KW-1133">Transmembrane helix</keyword>
<gene>
    <name evidence="2" type="ORF">EKG38_05375</name>
</gene>
<name>A0A3S0RZP1_9GAMM</name>
<evidence type="ECO:0000256" key="1">
    <source>
        <dbReference type="SAM" id="Phobius"/>
    </source>
</evidence>
<reference evidence="2 3" key="1">
    <citation type="submission" date="2018-12" db="EMBL/GenBank/DDBJ databases">
        <authorList>
            <person name="Yu L."/>
        </authorList>
    </citation>
    <scope>NUCLEOTIDE SEQUENCE [LARGE SCALE GENOMIC DNA]</scope>
    <source>
        <strain evidence="2 3">HAW-EB2</strain>
    </source>
</reference>
<accession>A0A3S0RZP1</accession>
<dbReference type="Proteomes" id="UP000267448">
    <property type="component" value="Unassembled WGS sequence"/>
</dbReference>
<proteinExistence type="predicted"/>
<feature type="transmembrane region" description="Helical" evidence="1">
    <location>
        <begin position="6"/>
        <end position="28"/>
    </location>
</feature>
<dbReference type="AlphaFoldDB" id="A0A3S0RZP1"/>
<sequence>MSETENIIISVVSGLITASILLMIKNLFVSSFIPWYRHVMYKGTKIDGAWYQYANAQKTLMELSQECEVITGKATVHSLSPNNDYFDDLKTYNIKGNISERFITLNLTHTDQQRIGIITQLLQLEGDGTLLKGKASWYAPRMSEIVSGDAAYYRDEVAAQKCHDEFIRKSNALNQLPLSRPQG</sequence>
<keyword evidence="1" id="KW-0812">Transmembrane</keyword>
<dbReference type="RefSeq" id="WP_126519222.1">
    <property type="nucleotide sequence ID" value="NZ_RXNU01000002.1"/>
</dbReference>
<evidence type="ECO:0000313" key="2">
    <source>
        <dbReference type="EMBL" id="RTR40152.1"/>
    </source>
</evidence>
<evidence type="ECO:0000313" key="3">
    <source>
        <dbReference type="Proteomes" id="UP000267448"/>
    </source>
</evidence>
<dbReference type="EMBL" id="RXNU01000002">
    <property type="protein sequence ID" value="RTR40152.1"/>
    <property type="molecule type" value="Genomic_DNA"/>
</dbReference>
<protein>
    <recommendedName>
        <fullName evidence="4">SMODS-associating 2TM beta-strand rich effector domain-containing protein</fullName>
    </recommendedName>
</protein>
<keyword evidence="3" id="KW-1185">Reference proteome</keyword>
<keyword evidence="1" id="KW-0472">Membrane</keyword>
<comment type="caution">
    <text evidence="2">The sequence shown here is derived from an EMBL/GenBank/DDBJ whole genome shotgun (WGS) entry which is preliminary data.</text>
</comment>
<organism evidence="2 3">
    <name type="scientific">Shewanella canadensis</name>
    <dbReference type="NCBI Taxonomy" id="271096"/>
    <lineage>
        <taxon>Bacteria</taxon>
        <taxon>Pseudomonadati</taxon>
        <taxon>Pseudomonadota</taxon>
        <taxon>Gammaproteobacteria</taxon>
        <taxon>Alteromonadales</taxon>
        <taxon>Shewanellaceae</taxon>
        <taxon>Shewanella</taxon>
    </lineage>
</organism>
<dbReference type="OrthoDB" id="7069060at2"/>
<evidence type="ECO:0008006" key="4">
    <source>
        <dbReference type="Google" id="ProtNLM"/>
    </source>
</evidence>